<evidence type="ECO:0000256" key="7">
    <source>
        <dbReference type="HAMAP-Rule" id="MF_00071"/>
    </source>
</evidence>
<dbReference type="SUPFAM" id="SSF52540">
    <property type="entry name" value="P-loop containing nucleoside triphosphate hydrolases"/>
    <property type="match status" value="1"/>
</dbReference>
<dbReference type="SUPFAM" id="SSF54980">
    <property type="entry name" value="EF-G C-terminal domain-like"/>
    <property type="match status" value="2"/>
</dbReference>
<feature type="domain" description="Tr-type G" evidence="8">
    <location>
        <begin position="6"/>
        <end position="210"/>
    </location>
</feature>
<evidence type="ECO:0000256" key="3">
    <source>
        <dbReference type="ARBA" id="ARBA00022801"/>
    </source>
</evidence>
<dbReference type="PRINTS" id="PR00315">
    <property type="entry name" value="ELONGATNFCT"/>
</dbReference>
<dbReference type="InterPro" id="IPR013842">
    <property type="entry name" value="LepA_CTD"/>
</dbReference>
<proteinExistence type="inferred from homology"/>
<comment type="function">
    <text evidence="7">Required for accurate and efficient protein synthesis under certain stress conditions. May act as a fidelity factor of the translation reaction, by catalyzing a one-codon backward translocation of tRNAs on improperly translocated ribosomes. Back-translocation proceeds from a post-translocation (POST) complex to a pre-translocation (PRE) complex, thus giving elongation factor G a second chance to translocate the tRNAs correctly. Binds to ribosomes in a GTP-dependent manner.</text>
</comment>
<dbReference type="InterPro" id="IPR041095">
    <property type="entry name" value="EFG_II"/>
</dbReference>
<dbReference type="PROSITE" id="PS50890">
    <property type="entry name" value="PUA"/>
    <property type="match status" value="1"/>
</dbReference>
<protein>
    <recommendedName>
        <fullName evidence="7">Elongation factor 4</fullName>
        <shortName evidence="7">EF-4</shortName>
        <ecNumber evidence="7">3.6.5.n1</ecNumber>
    </recommendedName>
    <alternativeName>
        <fullName evidence="7">Ribosomal back-translocase LepA</fullName>
    </alternativeName>
</protein>
<dbReference type="PROSITE" id="PS00301">
    <property type="entry name" value="G_TR_1"/>
    <property type="match status" value="1"/>
</dbReference>
<comment type="similarity">
    <text evidence="1 7">Belongs to the TRAFAC class translation factor GTPase superfamily. Classic translation factor GTPase family. LepA subfamily.</text>
</comment>
<dbReference type="SUPFAM" id="SSF50447">
    <property type="entry name" value="Translation proteins"/>
    <property type="match status" value="1"/>
</dbReference>
<dbReference type="EMBL" id="MHJL01000028">
    <property type="protein sequence ID" value="OGY67240.1"/>
    <property type="molecule type" value="Genomic_DNA"/>
</dbReference>
<keyword evidence="7" id="KW-1003">Cell membrane</keyword>
<dbReference type="PANTHER" id="PTHR43512:SF4">
    <property type="entry name" value="TRANSLATION FACTOR GUF1 HOMOLOG, CHLOROPLASTIC"/>
    <property type="match status" value="1"/>
</dbReference>
<dbReference type="GO" id="GO:0005525">
    <property type="term" value="F:GTP binding"/>
    <property type="evidence" value="ECO:0007669"/>
    <property type="project" value="UniProtKB-UniRule"/>
</dbReference>
<evidence type="ECO:0000259" key="8">
    <source>
        <dbReference type="PROSITE" id="PS51722"/>
    </source>
</evidence>
<dbReference type="Pfam" id="PF06421">
    <property type="entry name" value="LepA_C"/>
    <property type="match status" value="1"/>
</dbReference>
<dbReference type="InterPro" id="IPR009000">
    <property type="entry name" value="Transl_B-barrel_sf"/>
</dbReference>
<dbReference type="Pfam" id="PF14492">
    <property type="entry name" value="EFG_III"/>
    <property type="match status" value="1"/>
</dbReference>
<evidence type="ECO:0000256" key="6">
    <source>
        <dbReference type="ARBA" id="ARBA00023136"/>
    </source>
</evidence>
<dbReference type="Gene3D" id="3.30.70.2570">
    <property type="entry name" value="Elongation factor 4, C-terminal domain"/>
    <property type="match status" value="1"/>
</dbReference>
<dbReference type="PROSITE" id="PS51722">
    <property type="entry name" value="G_TR_2"/>
    <property type="match status" value="1"/>
</dbReference>
<gene>
    <name evidence="7" type="primary">lepA</name>
    <name evidence="9" type="ORF">A3I24_02350</name>
</gene>
<dbReference type="AlphaFoldDB" id="A0A1G1ZU09"/>
<dbReference type="SMART" id="SM00838">
    <property type="entry name" value="EFG_C"/>
    <property type="match status" value="1"/>
</dbReference>
<dbReference type="Gene3D" id="3.30.70.870">
    <property type="entry name" value="Elongation Factor G (Translational Gtpase), domain 3"/>
    <property type="match status" value="1"/>
</dbReference>
<dbReference type="HAMAP" id="MF_00071">
    <property type="entry name" value="LepA"/>
    <property type="match status" value="1"/>
</dbReference>
<dbReference type="Proteomes" id="UP000177690">
    <property type="component" value="Unassembled WGS sequence"/>
</dbReference>
<keyword evidence="2 7" id="KW-0547">Nucleotide-binding</keyword>
<dbReference type="InterPro" id="IPR038363">
    <property type="entry name" value="LepA_C_sf"/>
</dbReference>
<comment type="subcellular location">
    <subcellularLocation>
        <location evidence="7">Cell membrane</location>
        <topology evidence="7">Peripheral membrane protein</topology>
        <orientation evidence="7">Cytoplasmic side</orientation>
    </subcellularLocation>
</comment>
<feature type="binding site" evidence="7">
    <location>
        <begin position="18"/>
        <end position="23"/>
    </location>
    <ligand>
        <name>GTP</name>
        <dbReference type="ChEBI" id="CHEBI:37565"/>
    </ligand>
</feature>
<feature type="binding site" evidence="7">
    <location>
        <begin position="156"/>
        <end position="159"/>
    </location>
    <ligand>
        <name>GTP</name>
        <dbReference type="ChEBI" id="CHEBI:37565"/>
    </ligand>
</feature>
<dbReference type="Gene3D" id="3.40.50.300">
    <property type="entry name" value="P-loop containing nucleotide triphosphate hydrolases"/>
    <property type="match status" value="1"/>
</dbReference>
<dbReference type="InterPro" id="IPR000640">
    <property type="entry name" value="EFG_V-like"/>
</dbReference>
<dbReference type="InterPro" id="IPR006297">
    <property type="entry name" value="EF-4"/>
</dbReference>
<dbReference type="GO" id="GO:0005886">
    <property type="term" value="C:plasma membrane"/>
    <property type="evidence" value="ECO:0007669"/>
    <property type="project" value="UniProtKB-SubCell"/>
</dbReference>
<keyword evidence="5 7" id="KW-0342">GTP-binding</keyword>
<dbReference type="GO" id="GO:0045727">
    <property type="term" value="P:positive regulation of translation"/>
    <property type="evidence" value="ECO:0007669"/>
    <property type="project" value="UniProtKB-UniRule"/>
</dbReference>
<keyword evidence="3 7" id="KW-0378">Hydrolase</keyword>
<evidence type="ECO:0000256" key="2">
    <source>
        <dbReference type="ARBA" id="ARBA00022741"/>
    </source>
</evidence>
<keyword evidence="4 7" id="KW-0648">Protein biosynthesis</keyword>
<dbReference type="NCBIfam" id="TIGR00231">
    <property type="entry name" value="small_GTP"/>
    <property type="match status" value="1"/>
</dbReference>
<dbReference type="PANTHER" id="PTHR43512">
    <property type="entry name" value="TRANSLATION FACTOR GUF1-RELATED"/>
    <property type="match status" value="1"/>
</dbReference>
<organism evidence="9 10">
    <name type="scientific">Candidatus Harrisonbacteria bacterium RIFCSPLOWO2_02_FULL_41_13b</name>
    <dbReference type="NCBI Taxonomy" id="1798409"/>
    <lineage>
        <taxon>Bacteria</taxon>
        <taxon>Candidatus Harrisoniibacteriota</taxon>
    </lineage>
</organism>
<accession>A0A1G1ZU09</accession>
<dbReference type="EC" id="3.6.5.n1" evidence="7"/>
<keyword evidence="9" id="KW-0251">Elongation factor</keyword>
<sequence>MDNGLENIRNFLITAHIDHGKSTLADRLLEVTGTIEKRQMKPQYLDQLELERERGITIKMAPVRMNYELRTSNLERQTSSQFTVQSSQLSDSKQKYILNLIDTPGHSDFAYEVSRALEAVEGVVLLVDATQGVQAQTLANFESARKSKLVMIGAVNKIDAASPEQIENSVKELAGLLEVSSEEILRVSGKTGEGVEKLLSVIVERIPSPKVRSEFGVLSSGLGRALVFDSFYDEHKGVIAFVRVFDGEFSIQGAPNFYLLATKTEFKPKEIGYFIPQYKSSGIIHRGEIGYIATGIKDPGKLKIGDTIFSDIQHLTSNLQPLAGYLEPKPVVFVSFYPEDTSKYDELKQALAKLRLTDSALQFESDFSEVLGRGFKGGFLGRLHFEITAERLEREFNVSTVTSFPSVAYKVHTKDGWQEIKHPRDFPAEYLEASEPMAKIEILVHPEYLGAILQLKQFFRFRNIETHTLNNKILIKARLPLADLIGDLDDKLKSVSAGYASFSYELADYEKTDVIKLEILLVEQVVPGLTRIIPKEDLEREARAMVEKLKDLLPRQQFSQAIQAAAGGRIIARETLPAMQKALGDFGKNGGDRTRKMKLWKKQQRGKKKLKERATQSQVRIPPQIFKELMRR</sequence>
<dbReference type="GO" id="GO:0003746">
    <property type="term" value="F:translation elongation factor activity"/>
    <property type="evidence" value="ECO:0007669"/>
    <property type="project" value="UniProtKB-UniRule"/>
</dbReference>
<dbReference type="Pfam" id="PF00009">
    <property type="entry name" value="GTP_EFTU"/>
    <property type="match status" value="1"/>
</dbReference>
<name>A0A1G1ZU09_9BACT</name>
<dbReference type="InterPro" id="IPR027417">
    <property type="entry name" value="P-loop_NTPase"/>
</dbReference>
<dbReference type="InterPro" id="IPR031157">
    <property type="entry name" value="G_TR_CS"/>
</dbReference>
<dbReference type="NCBIfam" id="TIGR01393">
    <property type="entry name" value="lepA"/>
    <property type="match status" value="1"/>
</dbReference>
<evidence type="ECO:0000256" key="1">
    <source>
        <dbReference type="ARBA" id="ARBA00005454"/>
    </source>
</evidence>
<dbReference type="InterPro" id="IPR035647">
    <property type="entry name" value="EFG_III/V"/>
</dbReference>
<dbReference type="Pfam" id="PF00679">
    <property type="entry name" value="EFG_C"/>
    <property type="match status" value="1"/>
</dbReference>
<dbReference type="InterPro" id="IPR000795">
    <property type="entry name" value="T_Tr_GTP-bd_dom"/>
</dbReference>
<dbReference type="GO" id="GO:0043022">
    <property type="term" value="F:ribosome binding"/>
    <property type="evidence" value="ECO:0007669"/>
    <property type="project" value="UniProtKB-UniRule"/>
</dbReference>
<dbReference type="GO" id="GO:0003924">
    <property type="term" value="F:GTPase activity"/>
    <property type="evidence" value="ECO:0007669"/>
    <property type="project" value="UniProtKB-UniRule"/>
</dbReference>
<keyword evidence="6 7" id="KW-0472">Membrane</keyword>
<evidence type="ECO:0000313" key="10">
    <source>
        <dbReference type="Proteomes" id="UP000177690"/>
    </source>
</evidence>
<dbReference type="STRING" id="1798409.A3I24_02350"/>
<evidence type="ECO:0000313" key="9">
    <source>
        <dbReference type="EMBL" id="OGY67240.1"/>
    </source>
</evidence>
<dbReference type="Gene3D" id="2.40.30.10">
    <property type="entry name" value="Translation factors"/>
    <property type="match status" value="1"/>
</dbReference>
<comment type="caution">
    <text evidence="9">The sequence shown here is derived from an EMBL/GenBank/DDBJ whole genome shotgun (WGS) entry which is preliminary data.</text>
</comment>
<evidence type="ECO:0000256" key="4">
    <source>
        <dbReference type="ARBA" id="ARBA00022917"/>
    </source>
</evidence>
<reference evidence="9 10" key="1">
    <citation type="journal article" date="2016" name="Nat. Commun.">
        <title>Thousands of microbial genomes shed light on interconnected biogeochemical processes in an aquifer system.</title>
        <authorList>
            <person name="Anantharaman K."/>
            <person name="Brown C.T."/>
            <person name="Hug L.A."/>
            <person name="Sharon I."/>
            <person name="Castelle C.J."/>
            <person name="Probst A.J."/>
            <person name="Thomas B.C."/>
            <person name="Singh A."/>
            <person name="Wilkins M.J."/>
            <person name="Karaoz U."/>
            <person name="Brodie E.L."/>
            <person name="Williams K.H."/>
            <person name="Hubbard S.S."/>
            <person name="Banfield J.F."/>
        </authorList>
    </citation>
    <scope>NUCLEOTIDE SEQUENCE [LARGE SCALE GENOMIC DNA]</scope>
</reference>
<dbReference type="Gene3D" id="3.30.70.240">
    <property type="match status" value="1"/>
</dbReference>
<dbReference type="InterPro" id="IPR005225">
    <property type="entry name" value="Small_GTP-bd"/>
</dbReference>
<evidence type="ECO:0000256" key="5">
    <source>
        <dbReference type="ARBA" id="ARBA00023134"/>
    </source>
</evidence>
<comment type="catalytic activity">
    <reaction evidence="7">
        <text>GTP + H2O = GDP + phosphate + H(+)</text>
        <dbReference type="Rhea" id="RHEA:19669"/>
        <dbReference type="ChEBI" id="CHEBI:15377"/>
        <dbReference type="ChEBI" id="CHEBI:15378"/>
        <dbReference type="ChEBI" id="CHEBI:37565"/>
        <dbReference type="ChEBI" id="CHEBI:43474"/>
        <dbReference type="ChEBI" id="CHEBI:58189"/>
        <dbReference type="EC" id="3.6.5.n1"/>
    </reaction>
</comment>